<dbReference type="Pfam" id="PF21983">
    <property type="entry name" value="NikA-like"/>
    <property type="match status" value="1"/>
</dbReference>
<dbReference type="GO" id="GO:0043565">
    <property type="term" value="F:sequence-specific DNA binding"/>
    <property type="evidence" value="ECO:0007669"/>
    <property type="project" value="UniProtKB-ARBA"/>
</dbReference>
<dbReference type="InterPro" id="IPR013321">
    <property type="entry name" value="Arc_rbn_hlx_hlx"/>
</dbReference>
<name>A0A2R4ABD0_ECOLX</name>
<sequence>MGQDVYSSYREYIRLHENTSCQGKPRHPKRAKWKVIAMAKNKRSGSEVRQRTKVITLRVNNRLASEIRRRAKNEGLTISEYIRTASLNNEIKQRVPSRYLYELIRLGRMQKKLFDKGKRPKDKEYLEVMHKIILLCDEMKIVTKRISDIYNEMDLIKDEIKIIKRLHKNKYPGSDLFK</sequence>
<evidence type="ECO:0008006" key="2">
    <source>
        <dbReference type="Google" id="ProtNLM"/>
    </source>
</evidence>
<dbReference type="AlphaFoldDB" id="A0A2R4ABD0"/>
<accession>A0A2R4ABD0</accession>
<reference evidence="1" key="1">
    <citation type="journal article" date="2018" name="Vet. Microbiol.">
        <title>Longitudinal study of Escherichia coli plasmid resistance to extended-spectrum cephalosporins in free-range broilers.</title>
        <authorList>
            <person name="Baron S."/>
            <person name="Le Devendec L."/>
            <person name="Touzain F."/>
            <person name="Jouy E."/>
            <person name="Lucas P."/>
            <person name="de Boisseson C."/>
            <person name="Larvor E."/>
            <person name="Kempf I."/>
        </authorList>
    </citation>
    <scope>NUCLEOTIDE SEQUENCE</scope>
    <source>
        <strain evidence="1">634-1</strain>
        <plasmid evidence="1">p634-1</plasmid>
    </source>
</reference>
<dbReference type="InterPro" id="IPR047751">
    <property type="entry name" value="MobA-like"/>
</dbReference>
<keyword evidence="1" id="KW-0614">Plasmid</keyword>
<geneLocation type="plasmid" evidence="1">
    <name>p634-1</name>
</geneLocation>
<dbReference type="EMBL" id="MG692633">
    <property type="protein sequence ID" value="AVR61944.1"/>
    <property type="molecule type" value="Genomic_DNA"/>
</dbReference>
<dbReference type="InterPro" id="IPR053842">
    <property type="entry name" value="NikA-like"/>
</dbReference>
<dbReference type="Gene3D" id="1.10.1220.10">
    <property type="entry name" value="Met repressor-like"/>
    <property type="match status" value="1"/>
</dbReference>
<dbReference type="NCBIfam" id="NF041264">
    <property type="entry name" value="MobA"/>
    <property type="match status" value="1"/>
</dbReference>
<dbReference type="GO" id="GO:0006355">
    <property type="term" value="P:regulation of DNA-templated transcription"/>
    <property type="evidence" value="ECO:0007669"/>
    <property type="project" value="InterPro"/>
</dbReference>
<organism evidence="1">
    <name type="scientific">Escherichia coli</name>
    <dbReference type="NCBI Taxonomy" id="562"/>
    <lineage>
        <taxon>Bacteria</taxon>
        <taxon>Pseudomonadati</taxon>
        <taxon>Pseudomonadota</taxon>
        <taxon>Gammaproteobacteria</taxon>
        <taxon>Enterobacterales</taxon>
        <taxon>Enterobacteriaceae</taxon>
        <taxon>Escherichia</taxon>
    </lineage>
</organism>
<gene>
    <name evidence="1" type="ORF">p634-1_00321</name>
</gene>
<protein>
    <recommendedName>
        <fullName evidence="2">Mobilization protein</fullName>
    </recommendedName>
</protein>
<proteinExistence type="predicted"/>
<evidence type="ECO:0000313" key="1">
    <source>
        <dbReference type="EMBL" id="AVR61944.1"/>
    </source>
</evidence>